<accession>A0ABW8C9P1</accession>
<dbReference type="SUPFAM" id="SSF48371">
    <property type="entry name" value="ARM repeat"/>
    <property type="match status" value="1"/>
</dbReference>
<dbReference type="PROSITE" id="PS50077">
    <property type="entry name" value="HEAT_REPEAT"/>
    <property type="match status" value="1"/>
</dbReference>
<evidence type="ECO:0008006" key="3">
    <source>
        <dbReference type="Google" id="ProtNLM"/>
    </source>
</evidence>
<name>A0ABW8C9P1_9ACTN</name>
<evidence type="ECO:0000313" key="1">
    <source>
        <dbReference type="EMBL" id="MFI9103162.1"/>
    </source>
</evidence>
<protein>
    <recommendedName>
        <fullName evidence="3">PBS lyase</fullName>
    </recommendedName>
</protein>
<dbReference type="Gene3D" id="1.25.10.10">
    <property type="entry name" value="Leucine-rich Repeat Variant"/>
    <property type="match status" value="1"/>
</dbReference>
<dbReference type="RefSeq" id="WP_399651772.1">
    <property type="nucleotide sequence ID" value="NZ_JBITYG010000006.1"/>
</dbReference>
<gene>
    <name evidence="1" type="ORF">ACIGXA_21835</name>
</gene>
<dbReference type="InterPro" id="IPR011989">
    <property type="entry name" value="ARM-like"/>
</dbReference>
<evidence type="ECO:0000313" key="2">
    <source>
        <dbReference type="Proteomes" id="UP001614394"/>
    </source>
</evidence>
<dbReference type="EMBL" id="JBITYG010000006">
    <property type="protein sequence ID" value="MFI9103162.1"/>
    <property type="molecule type" value="Genomic_DNA"/>
</dbReference>
<sequence length="678" mass="72300">MTADGEQDDDQQDDVAVNGVTVAGMSLEALDSVAWDTLTTADPRYPVDDVARALRLLALAGAQATEEHCYPLYSLITRDGCPTPSAAAAALPFVAALAADPAMGARVTLVELLADMQAPALADEDWTATRALLADPDPAVRRAAIPLAGAGARLLERWRVESDPAVRLPVLLALGEVASGGTERDADDARAVLAGVLDGDDPVLWLAAVDASAGYDRDLPVRQMERLLEVFSDLALRPRFEEVWYTTTVEGPWNREEVLRSTAWSFRHDPEAQLSFAVRLVRTAHRTGDAALCREALDLAWQILTERRSVGAVLLPLAGELLADPDGAVRLRAANILALLGPAAAPYADRLAGLLDDDGADTYLDGTVGEIARWALARIGDPRALPGLVEQLCAQMKEVGRCYVLADPRRPDSKDVLVPLRAQASVLLPAIRQTIRQDGARGDATRVFLEVLEAWGQDALPALPDLLPLLADTWTSIPVIRVLEAMGPAAACAVPALHACEVLDSPGNHQAVAAAAVRIGGDRAAALRFFGDALLAAEEPPYGAIRALADFGLDAAPYAKQVRYAMDNCADWLRFHAAVTLWSITGHAEPSLRVLEEFVLPVADGGDGFGIFHDALHALIRRGRISPAIQAALLTIRRSERRLSAQGGYQKILDDEVLRALVDRALACAGPEPAAATG</sequence>
<dbReference type="Proteomes" id="UP001614394">
    <property type="component" value="Unassembled WGS sequence"/>
</dbReference>
<comment type="caution">
    <text evidence="1">The sequence shown here is derived from an EMBL/GenBank/DDBJ whole genome shotgun (WGS) entry which is preliminary data.</text>
</comment>
<keyword evidence="2" id="KW-1185">Reference proteome</keyword>
<dbReference type="InterPro" id="IPR021133">
    <property type="entry name" value="HEAT_type_2"/>
</dbReference>
<organism evidence="1 2">
    <name type="scientific">Streptomyces fildesensis</name>
    <dbReference type="NCBI Taxonomy" id="375757"/>
    <lineage>
        <taxon>Bacteria</taxon>
        <taxon>Bacillati</taxon>
        <taxon>Actinomycetota</taxon>
        <taxon>Actinomycetes</taxon>
        <taxon>Kitasatosporales</taxon>
        <taxon>Streptomycetaceae</taxon>
        <taxon>Streptomyces</taxon>
    </lineage>
</organism>
<proteinExistence type="predicted"/>
<dbReference type="InterPro" id="IPR016024">
    <property type="entry name" value="ARM-type_fold"/>
</dbReference>
<reference evidence="1 2" key="1">
    <citation type="submission" date="2024-10" db="EMBL/GenBank/DDBJ databases">
        <title>The Natural Products Discovery Center: Release of the First 8490 Sequenced Strains for Exploring Actinobacteria Biosynthetic Diversity.</title>
        <authorList>
            <person name="Kalkreuter E."/>
            <person name="Kautsar S.A."/>
            <person name="Yang D."/>
            <person name="Bader C.D."/>
            <person name="Teijaro C.N."/>
            <person name="Fluegel L."/>
            <person name="Davis C.M."/>
            <person name="Simpson J.R."/>
            <person name="Lauterbach L."/>
            <person name="Steele A.D."/>
            <person name="Gui C."/>
            <person name="Meng S."/>
            <person name="Li G."/>
            <person name="Viehrig K."/>
            <person name="Ye F."/>
            <person name="Su P."/>
            <person name="Kiefer A.F."/>
            <person name="Nichols A."/>
            <person name="Cepeda A.J."/>
            <person name="Yan W."/>
            <person name="Fan B."/>
            <person name="Jiang Y."/>
            <person name="Adhikari A."/>
            <person name="Zheng C.-J."/>
            <person name="Schuster L."/>
            <person name="Cowan T.M."/>
            <person name="Smanski M.J."/>
            <person name="Chevrette M.G."/>
            <person name="De Carvalho L.P.S."/>
            <person name="Shen B."/>
        </authorList>
    </citation>
    <scope>NUCLEOTIDE SEQUENCE [LARGE SCALE GENOMIC DNA]</scope>
    <source>
        <strain evidence="1 2">NPDC053399</strain>
    </source>
</reference>